<evidence type="ECO:0000313" key="3">
    <source>
        <dbReference type="Proteomes" id="UP000191820"/>
    </source>
</evidence>
<dbReference type="PANTHER" id="PTHR43792">
    <property type="entry name" value="GNAT FAMILY, PUTATIVE (AFU_ORTHOLOGUE AFUA_3G00765)-RELATED-RELATED"/>
    <property type="match status" value="1"/>
</dbReference>
<dbReference type="PROSITE" id="PS51186">
    <property type="entry name" value="GNAT"/>
    <property type="match status" value="1"/>
</dbReference>
<dbReference type="Gene3D" id="3.40.630.30">
    <property type="match status" value="1"/>
</dbReference>
<dbReference type="InterPro" id="IPR051531">
    <property type="entry name" value="N-acetyltransferase"/>
</dbReference>
<keyword evidence="3" id="KW-1185">Reference proteome</keyword>
<gene>
    <name evidence="2" type="ORF">SJ2017_1561</name>
</gene>
<dbReference type="RefSeq" id="WP_080915423.1">
    <property type="nucleotide sequence ID" value="NZ_CP020472.1"/>
</dbReference>
<dbReference type="EMBL" id="CP020472">
    <property type="protein sequence ID" value="ARD21878.1"/>
    <property type="molecule type" value="Genomic_DNA"/>
</dbReference>
<sequence length="178" mass="20295">MIALYTDRLVIRTIQQNDWSNVLAINSDQTVLTHIRPVTSTADIESTFKQRLKPWSYDSGEWLTLIIETIQDKTFVGLTGFYKESDAMNRAEVGYLISPNQQGLGYGTESLKAVIDWGIHEFNIQKFIGYCAVDNIGSAQVMRKCGFIQEGLLRQNHQIGDRQIDEYLFGLLQSDIRI</sequence>
<feature type="domain" description="N-acetyltransferase" evidence="1">
    <location>
        <begin position="9"/>
        <end position="174"/>
    </location>
</feature>
<name>A0ABM6JLP4_9GAMM</name>
<accession>A0ABM6JLP4</accession>
<dbReference type="PANTHER" id="PTHR43792:SF1">
    <property type="entry name" value="N-ACETYLTRANSFERASE DOMAIN-CONTAINING PROTEIN"/>
    <property type="match status" value="1"/>
</dbReference>
<organism evidence="2 3">
    <name type="scientific">Shewanella japonica</name>
    <dbReference type="NCBI Taxonomy" id="93973"/>
    <lineage>
        <taxon>Bacteria</taxon>
        <taxon>Pseudomonadati</taxon>
        <taxon>Pseudomonadota</taxon>
        <taxon>Gammaproteobacteria</taxon>
        <taxon>Alteromonadales</taxon>
        <taxon>Shewanellaceae</taxon>
        <taxon>Shewanella</taxon>
    </lineage>
</organism>
<evidence type="ECO:0000259" key="1">
    <source>
        <dbReference type="PROSITE" id="PS51186"/>
    </source>
</evidence>
<evidence type="ECO:0000313" key="2">
    <source>
        <dbReference type="EMBL" id="ARD21878.1"/>
    </source>
</evidence>
<protein>
    <submittedName>
        <fullName evidence="2">N-acetyltransferase</fullName>
    </submittedName>
</protein>
<proteinExistence type="predicted"/>
<dbReference type="SUPFAM" id="SSF55729">
    <property type="entry name" value="Acyl-CoA N-acyltransferases (Nat)"/>
    <property type="match status" value="1"/>
</dbReference>
<dbReference type="Pfam" id="PF13302">
    <property type="entry name" value="Acetyltransf_3"/>
    <property type="match status" value="1"/>
</dbReference>
<dbReference type="Proteomes" id="UP000191820">
    <property type="component" value="Chromosome"/>
</dbReference>
<dbReference type="CDD" id="cd04301">
    <property type="entry name" value="NAT_SF"/>
    <property type="match status" value="1"/>
</dbReference>
<reference evidence="2 3" key="1">
    <citation type="submission" date="2017-03" db="EMBL/GenBank/DDBJ databases">
        <title>Genome sequencing of Shewanella japonica KCTC 22435.</title>
        <authorList>
            <person name="Kim K.M."/>
        </authorList>
    </citation>
    <scope>NUCLEOTIDE SEQUENCE [LARGE SCALE GENOMIC DNA]</scope>
    <source>
        <strain evidence="2 3">KCTC 22435</strain>
    </source>
</reference>
<dbReference type="InterPro" id="IPR000182">
    <property type="entry name" value="GNAT_dom"/>
</dbReference>
<dbReference type="InterPro" id="IPR016181">
    <property type="entry name" value="Acyl_CoA_acyltransferase"/>
</dbReference>